<dbReference type="AlphaFoldDB" id="A0A076PWH6"/>
<dbReference type="GO" id="GO:0005524">
    <property type="term" value="F:ATP binding"/>
    <property type="evidence" value="ECO:0007669"/>
    <property type="project" value="UniProtKB-KW"/>
</dbReference>
<accession>A0A076PWH6</accession>
<sequence>MQQTPSSSADNQTDATRTALASVIRRPSAGAVWQVFAGLIWLPQAALLAWAVQLMANGQGVAAVWPMAAGVLMLGLLRAWAEGHGGLLANRAARMQLSSLRALVLQSLAQASPLDKSRPASGQAASAMVEQAEAIVPWLARYQSAMWRVRLLPLVILATVAWQSWVVALILMVAAPLIPLFMAIVGWRAKAASEEQMLQLGHMNAFLLDRLRGLSTLRALHAVDLTGQRLRDHAEGLRARTMRVLRIAFLSSAVLELFSALGVAMVAVYIGFHLLGTLNFGAWGDKLGLGQAMFVLLLAPAFFEPLRDLSAVWHDRAAGEAALQTLQSMQTQSVRIVGAQHAAEAPSANERLSPGRPVSVSVCGLEVQAPGSDSSLAPLSLHIQAGEHVALWSPSGSGKSVLLAQIAGLLPVQQGRIELDRQALDASSATQLRRRMAWLGQLPHVFAGSVARNIALGRSSVGPEQIAQATRQAALDETLAHRPGASLGEGGAGLSGGEVVRLALARMAAQTEAGLLLVDEPTAHLDPETAAQITQSLRHLAKGRTMLVATHDAQLAAAMDRVIELPLLRRAQELQS</sequence>
<dbReference type="SUPFAM" id="SSF90123">
    <property type="entry name" value="ABC transporter transmembrane region"/>
    <property type="match status" value="1"/>
</dbReference>
<dbReference type="KEGG" id="ctes:O987_20385"/>
<evidence type="ECO:0000259" key="10">
    <source>
        <dbReference type="PROSITE" id="PS50929"/>
    </source>
</evidence>
<reference evidence="11 12" key="1">
    <citation type="journal article" date="2014" name="Genome Announc.">
        <title>Complete Genome Sequence of Polychlorinated Biphenyl Degrader Comamonas testosteroni TK102 (NBRC 109938).</title>
        <authorList>
            <person name="Fukuda K."/>
            <person name="Hosoyama A."/>
            <person name="Tsuchikane K."/>
            <person name="Ohji S."/>
            <person name="Yamazoe A."/>
            <person name="Fujita N."/>
            <person name="Shintani M."/>
            <person name="Kimbara K."/>
        </authorList>
    </citation>
    <scope>NUCLEOTIDE SEQUENCE [LARGE SCALE GENOMIC DNA]</scope>
    <source>
        <strain evidence="11">TK102</strain>
    </source>
</reference>
<dbReference type="GO" id="GO:0016887">
    <property type="term" value="F:ATP hydrolysis activity"/>
    <property type="evidence" value="ECO:0007669"/>
    <property type="project" value="InterPro"/>
</dbReference>
<dbReference type="InterPro" id="IPR039421">
    <property type="entry name" value="Type_1_exporter"/>
</dbReference>
<protein>
    <submittedName>
        <fullName evidence="11">ABC transporter ATP-binding protein</fullName>
    </submittedName>
</protein>
<dbReference type="InterPro" id="IPR014216">
    <property type="entry name" value="ABC_transptr_CydD"/>
</dbReference>
<keyword evidence="4" id="KW-0547">Nucleotide-binding</keyword>
<feature type="transmembrane region" description="Helical" evidence="8">
    <location>
        <begin position="168"/>
        <end position="187"/>
    </location>
</feature>
<evidence type="ECO:0000256" key="6">
    <source>
        <dbReference type="ARBA" id="ARBA00022989"/>
    </source>
</evidence>
<dbReference type="PANTHER" id="PTHR24221">
    <property type="entry name" value="ATP-BINDING CASSETTE SUB-FAMILY B"/>
    <property type="match status" value="1"/>
</dbReference>
<feature type="domain" description="ABC transporter" evidence="9">
    <location>
        <begin position="360"/>
        <end position="575"/>
    </location>
</feature>
<evidence type="ECO:0000256" key="7">
    <source>
        <dbReference type="ARBA" id="ARBA00023136"/>
    </source>
</evidence>
<name>A0A076PWH6_COMTE</name>
<evidence type="ECO:0000259" key="9">
    <source>
        <dbReference type="PROSITE" id="PS50893"/>
    </source>
</evidence>
<dbReference type="RefSeq" id="WP_200879567.1">
    <property type="nucleotide sequence ID" value="NZ_CP006704.1"/>
</dbReference>
<dbReference type="SMART" id="SM00382">
    <property type="entry name" value="AAA"/>
    <property type="match status" value="1"/>
</dbReference>
<dbReference type="InterPro" id="IPR011527">
    <property type="entry name" value="ABC1_TM_dom"/>
</dbReference>
<dbReference type="Gene3D" id="1.20.1560.10">
    <property type="entry name" value="ABC transporter type 1, transmembrane domain"/>
    <property type="match status" value="1"/>
</dbReference>
<dbReference type="GO" id="GO:0042883">
    <property type="term" value="P:cysteine transport"/>
    <property type="evidence" value="ECO:0007669"/>
    <property type="project" value="InterPro"/>
</dbReference>
<feature type="transmembrane region" description="Helical" evidence="8">
    <location>
        <begin position="247"/>
        <end position="275"/>
    </location>
</feature>
<dbReference type="InterPro" id="IPR003439">
    <property type="entry name" value="ABC_transporter-like_ATP-bd"/>
</dbReference>
<feature type="transmembrane region" description="Helical" evidence="8">
    <location>
        <begin position="62"/>
        <end position="81"/>
    </location>
</feature>
<dbReference type="SUPFAM" id="SSF52540">
    <property type="entry name" value="P-loop containing nucleoside triphosphate hydrolases"/>
    <property type="match status" value="1"/>
</dbReference>
<keyword evidence="2" id="KW-1003">Cell membrane</keyword>
<dbReference type="GO" id="GO:0034040">
    <property type="term" value="F:ATPase-coupled lipid transmembrane transporter activity"/>
    <property type="evidence" value="ECO:0007669"/>
    <property type="project" value="TreeGrafter"/>
</dbReference>
<dbReference type="NCBIfam" id="TIGR02857">
    <property type="entry name" value="CydD"/>
    <property type="match status" value="1"/>
</dbReference>
<organism evidence="11 12">
    <name type="scientific">Comamonas testosteroni TK102</name>
    <dbReference type="NCBI Taxonomy" id="1392005"/>
    <lineage>
        <taxon>Bacteria</taxon>
        <taxon>Pseudomonadati</taxon>
        <taxon>Pseudomonadota</taxon>
        <taxon>Betaproteobacteria</taxon>
        <taxon>Burkholderiales</taxon>
        <taxon>Comamonadaceae</taxon>
        <taxon>Comamonas</taxon>
    </lineage>
</organism>
<keyword evidence="7 8" id="KW-0472">Membrane</keyword>
<dbReference type="Pfam" id="PF00005">
    <property type="entry name" value="ABC_tran"/>
    <property type="match status" value="1"/>
</dbReference>
<evidence type="ECO:0000256" key="1">
    <source>
        <dbReference type="ARBA" id="ARBA00004651"/>
    </source>
</evidence>
<evidence type="ECO:0000256" key="2">
    <source>
        <dbReference type="ARBA" id="ARBA00022475"/>
    </source>
</evidence>
<keyword evidence="6 8" id="KW-1133">Transmembrane helix</keyword>
<dbReference type="InterPro" id="IPR003593">
    <property type="entry name" value="AAA+_ATPase"/>
</dbReference>
<keyword evidence="5 11" id="KW-0067">ATP-binding</keyword>
<evidence type="ECO:0000256" key="5">
    <source>
        <dbReference type="ARBA" id="ARBA00022840"/>
    </source>
</evidence>
<dbReference type="Pfam" id="PF00664">
    <property type="entry name" value="ABC_membrane"/>
    <property type="match status" value="1"/>
</dbReference>
<dbReference type="EMBL" id="CP006704">
    <property type="protein sequence ID" value="AIJ48170.1"/>
    <property type="molecule type" value="Genomic_DNA"/>
</dbReference>
<dbReference type="PROSITE" id="PS50893">
    <property type="entry name" value="ABC_TRANSPORTER_2"/>
    <property type="match status" value="1"/>
</dbReference>
<evidence type="ECO:0000256" key="8">
    <source>
        <dbReference type="SAM" id="Phobius"/>
    </source>
</evidence>
<dbReference type="InterPro" id="IPR036640">
    <property type="entry name" value="ABC1_TM_sf"/>
</dbReference>
<dbReference type="PROSITE" id="PS50929">
    <property type="entry name" value="ABC_TM1F"/>
    <property type="match status" value="1"/>
</dbReference>
<feature type="transmembrane region" description="Helical" evidence="8">
    <location>
        <begin position="35"/>
        <end position="56"/>
    </location>
</feature>
<evidence type="ECO:0000256" key="3">
    <source>
        <dbReference type="ARBA" id="ARBA00022692"/>
    </source>
</evidence>
<dbReference type="GO" id="GO:0005886">
    <property type="term" value="C:plasma membrane"/>
    <property type="evidence" value="ECO:0007669"/>
    <property type="project" value="UniProtKB-SubCell"/>
</dbReference>
<evidence type="ECO:0000313" key="11">
    <source>
        <dbReference type="EMBL" id="AIJ48170.1"/>
    </source>
</evidence>
<feature type="domain" description="ABC transmembrane type-1" evidence="10">
    <location>
        <begin position="29"/>
        <end position="318"/>
    </location>
</feature>
<dbReference type="Proteomes" id="UP000028782">
    <property type="component" value="Chromosome"/>
</dbReference>
<proteinExistence type="predicted"/>
<dbReference type="CDD" id="cd03228">
    <property type="entry name" value="ABCC_MRP_Like"/>
    <property type="match status" value="1"/>
</dbReference>
<keyword evidence="3 8" id="KW-0812">Transmembrane</keyword>
<dbReference type="CDD" id="cd18584">
    <property type="entry name" value="ABC_6TM_AarD_CydD"/>
    <property type="match status" value="1"/>
</dbReference>
<dbReference type="InterPro" id="IPR027417">
    <property type="entry name" value="P-loop_NTPase"/>
</dbReference>
<gene>
    <name evidence="11" type="ORF">O987_20385</name>
</gene>
<dbReference type="GO" id="GO:0140359">
    <property type="term" value="F:ABC-type transporter activity"/>
    <property type="evidence" value="ECO:0007669"/>
    <property type="project" value="InterPro"/>
</dbReference>
<dbReference type="PANTHER" id="PTHR24221:SF261">
    <property type="entry name" value="GLUTATHIONE_L-CYSTEINE TRANSPORT SYSTEM ATP-BINDING_PERMEASE PROTEIN CYDD"/>
    <property type="match status" value="1"/>
</dbReference>
<comment type="subcellular location">
    <subcellularLocation>
        <location evidence="1">Cell membrane</location>
        <topology evidence="1">Multi-pass membrane protein</topology>
    </subcellularLocation>
</comment>
<evidence type="ECO:0000313" key="12">
    <source>
        <dbReference type="Proteomes" id="UP000028782"/>
    </source>
</evidence>
<dbReference type="HOGENOM" id="CLU_000604_84_9_4"/>
<evidence type="ECO:0000256" key="4">
    <source>
        <dbReference type="ARBA" id="ARBA00022741"/>
    </source>
</evidence>
<dbReference type="Gene3D" id="3.40.50.300">
    <property type="entry name" value="P-loop containing nucleotide triphosphate hydrolases"/>
    <property type="match status" value="1"/>
</dbReference>